<feature type="compositionally biased region" description="Low complexity" evidence="1">
    <location>
        <begin position="466"/>
        <end position="478"/>
    </location>
</feature>
<protein>
    <submittedName>
        <fullName evidence="2">Uncharacterized protein</fullName>
    </submittedName>
</protein>
<comment type="caution">
    <text evidence="2">The sequence shown here is derived from an EMBL/GenBank/DDBJ whole genome shotgun (WGS) entry which is preliminary data.</text>
</comment>
<feature type="compositionally biased region" description="Acidic residues" evidence="1">
    <location>
        <begin position="166"/>
        <end position="191"/>
    </location>
</feature>
<feature type="compositionally biased region" description="Basic and acidic residues" evidence="1">
    <location>
        <begin position="61"/>
        <end position="74"/>
    </location>
</feature>
<feature type="region of interest" description="Disordered" evidence="1">
    <location>
        <begin position="1"/>
        <end position="226"/>
    </location>
</feature>
<feature type="region of interest" description="Disordered" evidence="1">
    <location>
        <begin position="438"/>
        <end position="478"/>
    </location>
</feature>
<evidence type="ECO:0000256" key="1">
    <source>
        <dbReference type="SAM" id="MobiDB-lite"/>
    </source>
</evidence>
<accession>A0ABR1RT15</accession>
<dbReference type="Proteomes" id="UP001444661">
    <property type="component" value="Unassembled WGS sequence"/>
</dbReference>
<evidence type="ECO:0000313" key="2">
    <source>
        <dbReference type="EMBL" id="KAK8017388.1"/>
    </source>
</evidence>
<dbReference type="EMBL" id="JAQQWK010000013">
    <property type="protein sequence ID" value="KAK8017388.1"/>
    <property type="molecule type" value="Genomic_DNA"/>
</dbReference>
<evidence type="ECO:0000313" key="3">
    <source>
        <dbReference type="Proteomes" id="UP001444661"/>
    </source>
</evidence>
<sequence>MAPNPRIKPSLIVTVPIPGKRRKQSDHDDLPHPPKRRRETTKRRVTDSSDEEVCDSGSAKVDGRSDSRSAHDGRNPNVGSDGDIHAKANSEEDTSLATRVAIHGIATRDWATAQKDDAYQGSTRDEPARKTAREHVAQGGPIPENDSHETRADKEKKPSMIANDGTQEDACMEDAPQEDGVPDVVDEEGAPEDTAMKDAAPSTALIDSATVRRQNTDDKPKPDILSHPAIKKAFGRFRKSFPQGAEIFYQPFTHHCLGGFQAIIRSMAAQHPHLRVPTLAELADALKASLTAILMTFHDQPHNAGVDLLSGSKQDGHGNWEPDCFNNDTQCFLQDHLALIFYLWGKHRGINVTLATWTNGVPWAYKLWDRYGLRDTTIVWIYHDGLQSYAGLGPLGSGGASIKALEFTKEELKAYQEFVRDIGSHTASSASHLNGTQLALHEQSTTSPAEKSVDADQSAADARSGPAEANPAPAEEMATPETQPAVLPAAGESALSDEKTPAEQSTHVQESILAEQPAPAGAPVPTERMVTTGGESVPPEQPAPVEKSGPVEQSVLAEKSTPTEESALAELSVTPAEEPVPDEQPVHFGEPAPATYPVSADQSVCSEELAPTEQSAPTDPSQIS</sequence>
<name>A0ABR1RT15_9PEZI</name>
<proteinExistence type="predicted"/>
<keyword evidence="3" id="KW-1185">Reference proteome</keyword>
<feature type="compositionally biased region" description="Basic and acidic residues" evidence="1">
    <location>
        <begin position="114"/>
        <end position="136"/>
    </location>
</feature>
<feature type="compositionally biased region" description="Polar residues" evidence="1">
    <location>
        <begin position="438"/>
        <end position="449"/>
    </location>
</feature>
<organism evidence="2 3">
    <name type="scientific">Apiospora rasikravindrae</name>
    <dbReference type="NCBI Taxonomy" id="990691"/>
    <lineage>
        <taxon>Eukaryota</taxon>
        <taxon>Fungi</taxon>
        <taxon>Dikarya</taxon>
        <taxon>Ascomycota</taxon>
        <taxon>Pezizomycotina</taxon>
        <taxon>Sordariomycetes</taxon>
        <taxon>Xylariomycetidae</taxon>
        <taxon>Amphisphaeriales</taxon>
        <taxon>Apiosporaceae</taxon>
        <taxon>Apiospora</taxon>
    </lineage>
</organism>
<feature type="region of interest" description="Disordered" evidence="1">
    <location>
        <begin position="490"/>
        <end position="624"/>
    </location>
</feature>
<gene>
    <name evidence="2" type="ORF">PG993_013714</name>
</gene>
<feature type="compositionally biased region" description="Basic and acidic residues" evidence="1">
    <location>
        <begin position="145"/>
        <end position="158"/>
    </location>
</feature>
<reference evidence="2 3" key="1">
    <citation type="submission" date="2023-01" db="EMBL/GenBank/DDBJ databases">
        <title>Analysis of 21 Apiospora genomes using comparative genomics revels a genus with tremendous synthesis potential of carbohydrate active enzymes and secondary metabolites.</title>
        <authorList>
            <person name="Sorensen T."/>
        </authorList>
    </citation>
    <scope>NUCLEOTIDE SEQUENCE [LARGE SCALE GENOMIC DNA]</scope>
    <source>
        <strain evidence="2 3">CBS 33761</strain>
    </source>
</reference>
<feature type="compositionally biased region" description="Basic and acidic residues" evidence="1">
    <location>
        <begin position="214"/>
        <end position="224"/>
    </location>
</feature>
<feature type="compositionally biased region" description="Polar residues" evidence="1">
    <location>
        <begin position="612"/>
        <end position="624"/>
    </location>
</feature>